<comment type="subcellular location">
    <subcellularLocation>
        <location evidence="1">Cell envelope</location>
    </subcellularLocation>
</comment>
<dbReference type="Pfam" id="PF13473">
    <property type="entry name" value="Cupredoxin_1"/>
    <property type="match status" value="1"/>
</dbReference>
<dbReference type="RefSeq" id="WP_377388519.1">
    <property type="nucleotide sequence ID" value="NZ_JBHUIX010000005.1"/>
</dbReference>
<dbReference type="InterPro" id="IPR018976">
    <property type="entry name" value="Imelysin-like"/>
</dbReference>
<evidence type="ECO:0000256" key="2">
    <source>
        <dbReference type="ARBA" id="ARBA00022729"/>
    </source>
</evidence>
<evidence type="ECO:0000259" key="4">
    <source>
        <dbReference type="Pfam" id="PF09375"/>
    </source>
</evidence>
<dbReference type="InterPro" id="IPR038352">
    <property type="entry name" value="Imelysin_sf"/>
</dbReference>
<feature type="domain" description="Imelysin-like" evidence="4">
    <location>
        <begin position="165"/>
        <end position="372"/>
    </location>
</feature>
<proteinExistence type="predicted"/>
<dbReference type="InterPro" id="IPR028096">
    <property type="entry name" value="EfeO_Cupredoxin"/>
</dbReference>
<feature type="domain" description="EfeO-type cupredoxin-like" evidence="5">
    <location>
        <begin position="38"/>
        <end position="135"/>
    </location>
</feature>
<reference evidence="7" key="1">
    <citation type="journal article" date="2019" name="Int. J. Syst. Evol. Microbiol.">
        <title>The Global Catalogue of Microorganisms (GCM) 10K type strain sequencing project: providing services to taxonomists for standard genome sequencing and annotation.</title>
        <authorList>
            <consortium name="The Broad Institute Genomics Platform"/>
            <consortium name="The Broad Institute Genome Sequencing Center for Infectious Disease"/>
            <person name="Wu L."/>
            <person name="Ma J."/>
        </authorList>
    </citation>
    <scope>NUCLEOTIDE SEQUENCE [LARGE SCALE GENOMIC DNA]</scope>
    <source>
        <strain evidence="7">CCUG 55131</strain>
    </source>
</reference>
<feature type="transmembrane region" description="Helical" evidence="3">
    <location>
        <begin position="20"/>
        <end position="40"/>
    </location>
</feature>
<gene>
    <name evidence="6" type="ORF">ACFSM0_06615</name>
</gene>
<dbReference type="InterPro" id="IPR050894">
    <property type="entry name" value="EfeM/EfeO_iron_uptake"/>
</dbReference>
<sequence length="386" mass="39814">MTTPDPVQKAPPPKAPPGRLINYLIAIGVALTAGGIELFWSVSSRNNVMTMDAVTITVDGRACAPMALEMPAGKATFKIVNASDRPLEWEILDGVMVLAERENIAPGFSSSLTETLKPGSYEITCGLLSNPRGTLKVLPTAASEAARTAPPVAEFVGPLAERQVQLMRAASKFEKSATALQAALGAEDLAAAKAAWQQAAEDWARLGPVSLRASDLLNRIAPQPEWLAGREADPAFTGLTRIEYALFAQGSMTGLEPVADQLVADAAALQGRVKALKAAPDDIAADAARHARALAEGQITAGLSRHGGAEAALLTAALDGLRRSMAAELPLIAAADPALASRIEAAFGAAEAAARAAPYDPAAAAEAMSGLAEALGSINKSLSLES</sequence>
<dbReference type="EMBL" id="JBHUIX010000005">
    <property type="protein sequence ID" value="MFD2173754.1"/>
    <property type="molecule type" value="Genomic_DNA"/>
</dbReference>
<evidence type="ECO:0000313" key="6">
    <source>
        <dbReference type="EMBL" id="MFD2173754.1"/>
    </source>
</evidence>
<keyword evidence="3" id="KW-1133">Transmembrane helix</keyword>
<evidence type="ECO:0000256" key="3">
    <source>
        <dbReference type="SAM" id="Phobius"/>
    </source>
</evidence>
<dbReference type="Proteomes" id="UP001597413">
    <property type="component" value="Unassembled WGS sequence"/>
</dbReference>
<accession>A0ABW5A881</accession>
<comment type="caution">
    <text evidence="6">The sequence shown here is derived from an EMBL/GenBank/DDBJ whole genome shotgun (WGS) entry which is preliminary data.</text>
</comment>
<dbReference type="Pfam" id="PF09375">
    <property type="entry name" value="Peptidase_M75"/>
    <property type="match status" value="1"/>
</dbReference>
<protein>
    <submittedName>
        <fullName evidence="6">Imelysin family protein</fullName>
    </submittedName>
</protein>
<dbReference type="PANTHER" id="PTHR39192:SF1">
    <property type="entry name" value="IRON UPTAKE SYSTEM COMPONENT EFEO"/>
    <property type="match status" value="1"/>
</dbReference>
<keyword evidence="3" id="KW-0812">Transmembrane</keyword>
<evidence type="ECO:0000256" key="1">
    <source>
        <dbReference type="ARBA" id="ARBA00004196"/>
    </source>
</evidence>
<name>A0ABW5A881_9RHOB</name>
<dbReference type="Gene3D" id="1.20.1420.20">
    <property type="entry name" value="M75 peptidase, HXXE motif"/>
    <property type="match status" value="1"/>
</dbReference>
<evidence type="ECO:0000259" key="5">
    <source>
        <dbReference type="Pfam" id="PF13473"/>
    </source>
</evidence>
<organism evidence="6 7">
    <name type="scientific">Rhodobacter lacus</name>
    <dbReference type="NCBI Taxonomy" id="1641972"/>
    <lineage>
        <taxon>Bacteria</taxon>
        <taxon>Pseudomonadati</taxon>
        <taxon>Pseudomonadota</taxon>
        <taxon>Alphaproteobacteria</taxon>
        <taxon>Rhodobacterales</taxon>
        <taxon>Rhodobacter group</taxon>
        <taxon>Rhodobacter</taxon>
    </lineage>
</organism>
<dbReference type="PANTHER" id="PTHR39192">
    <property type="entry name" value="IRON UPTAKE SYSTEM COMPONENT EFEO"/>
    <property type="match status" value="1"/>
</dbReference>
<keyword evidence="2" id="KW-0732">Signal</keyword>
<keyword evidence="7" id="KW-1185">Reference proteome</keyword>
<evidence type="ECO:0000313" key="7">
    <source>
        <dbReference type="Proteomes" id="UP001597413"/>
    </source>
</evidence>
<keyword evidence="3" id="KW-0472">Membrane</keyword>